<keyword evidence="14" id="KW-1185">Reference proteome</keyword>
<dbReference type="eggNOG" id="KOG1623">
    <property type="taxonomic scope" value="Eukaryota"/>
</dbReference>
<feature type="transmembrane region" description="Helical" evidence="12">
    <location>
        <begin position="103"/>
        <end position="127"/>
    </location>
</feature>
<evidence type="ECO:0000256" key="6">
    <source>
        <dbReference type="ARBA" id="ARBA00022597"/>
    </source>
</evidence>
<comment type="similarity">
    <text evidence="3 12">Belongs to the SWEET sugar transporter family.</text>
</comment>
<accession>B9SSR8</accession>
<reference evidence="14" key="1">
    <citation type="journal article" date="2010" name="Nat. Biotechnol.">
        <title>Draft genome sequence of the oilseed species Ricinus communis.</title>
        <authorList>
            <person name="Chan A.P."/>
            <person name="Crabtree J."/>
            <person name="Zhao Q."/>
            <person name="Lorenzi H."/>
            <person name="Orvis J."/>
            <person name="Puiu D."/>
            <person name="Melake-Berhan A."/>
            <person name="Jones K.M."/>
            <person name="Redman J."/>
            <person name="Chen G."/>
            <person name="Cahoon E.B."/>
            <person name="Gedil M."/>
            <person name="Stanke M."/>
            <person name="Haas B.J."/>
            <person name="Wortman J.R."/>
            <person name="Fraser-Liggett C.M."/>
            <person name="Ravel J."/>
            <person name="Rabinowicz P.D."/>
        </authorList>
    </citation>
    <scope>NUCLEOTIDE SEQUENCE [LARGE SCALE GENOMIC DNA]</scope>
    <source>
        <strain evidence="14">cv. Hale</strain>
    </source>
</reference>
<dbReference type="InParanoid" id="B9SSR8"/>
<dbReference type="GO" id="GO:0000139">
    <property type="term" value="C:Golgi membrane"/>
    <property type="evidence" value="ECO:0007669"/>
    <property type="project" value="UniProtKB-SubCell"/>
</dbReference>
<dbReference type="GO" id="GO:0051119">
    <property type="term" value="F:sugar transmembrane transporter activity"/>
    <property type="evidence" value="ECO:0000318"/>
    <property type="project" value="GO_Central"/>
</dbReference>
<dbReference type="AlphaFoldDB" id="B9SSR8"/>
<feature type="transmembrane region" description="Helical" evidence="12">
    <location>
        <begin position="6"/>
        <end position="27"/>
    </location>
</feature>
<dbReference type="PANTHER" id="PTHR10791:SF236">
    <property type="entry name" value="BIDIRECTIONAL SUGAR TRANSPORTER SWEET8"/>
    <property type="match status" value="1"/>
</dbReference>
<name>B9SSR8_RICCO</name>
<keyword evidence="4 12" id="KW-0813">Transport</keyword>
<comment type="caution">
    <text evidence="12">Lacks conserved residue(s) required for the propagation of feature annotation.</text>
</comment>
<comment type="subcellular location">
    <subcellularLocation>
        <location evidence="1">Cell membrane</location>
        <topology evidence="1">Multi-pass membrane protein</topology>
    </subcellularLocation>
    <subcellularLocation>
        <location evidence="2">Golgi apparatus membrane</location>
        <topology evidence="2">Multi-pass membrane protein</topology>
    </subcellularLocation>
</comment>
<evidence type="ECO:0000256" key="9">
    <source>
        <dbReference type="ARBA" id="ARBA00022989"/>
    </source>
</evidence>
<keyword evidence="6 12" id="KW-0762">Sugar transport</keyword>
<keyword evidence="5" id="KW-1003">Cell membrane</keyword>
<evidence type="ECO:0000256" key="5">
    <source>
        <dbReference type="ARBA" id="ARBA00022475"/>
    </source>
</evidence>
<dbReference type="GO" id="GO:0005886">
    <property type="term" value="C:plasma membrane"/>
    <property type="evidence" value="ECO:0007669"/>
    <property type="project" value="UniProtKB-SubCell"/>
</dbReference>
<dbReference type="Proteomes" id="UP000008311">
    <property type="component" value="Unassembled WGS sequence"/>
</dbReference>
<dbReference type="Pfam" id="PF03083">
    <property type="entry name" value="MtN3_slv"/>
    <property type="match status" value="2"/>
</dbReference>
<evidence type="ECO:0000313" key="13">
    <source>
        <dbReference type="EMBL" id="EEF33348.1"/>
    </source>
</evidence>
<dbReference type="FunFam" id="1.20.1280.290:FF:000004">
    <property type="entry name" value="Sugar transporter SWEET"/>
    <property type="match status" value="1"/>
</dbReference>
<evidence type="ECO:0000313" key="14">
    <source>
        <dbReference type="Proteomes" id="UP000008311"/>
    </source>
</evidence>
<dbReference type="GO" id="GO:0016020">
    <property type="term" value="C:membrane"/>
    <property type="evidence" value="ECO:0000318"/>
    <property type="project" value="GO_Central"/>
</dbReference>
<evidence type="ECO:0000256" key="8">
    <source>
        <dbReference type="ARBA" id="ARBA00022737"/>
    </source>
</evidence>
<dbReference type="PANTHER" id="PTHR10791">
    <property type="entry name" value="RAG1-ACTIVATING PROTEIN 1"/>
    <property type="match status" value="1"/>
</dbReference>
<dbReference type="KEGG" id="rcu:8277568"/>
<evidence type="ECO:0000256" key="2">
    <source>
        <dbReference type="ARBA" id="ARBA00004653"/>
    </source>
</evidence>
<feature type="transmembrane region" description="Helical" evidence="12">
    <location>
        <begin position="72"/>
        <end position="91"/>
    </location>
</feature>
<evidence type="ECO:0000256" key="4">
    <source>
        <dbReference type="ARBA" id="ARBA00022448"/>
    </source>
</evidence>
<dbReference type="Gene3D" id="1.20.1280.290">
    <property type="match status" value="2"/>
</dbReference>
<dbReference type="GO" id="GO:0008643">
    <property type="term" value="P:carbohydrate transport"/>
    <property type="evidence" value="ECO:0000318"/>
    <property type="project" value="GO_Central"/>
</dbReference>
<keyword evidence="9 12" id="KW-1133">Transmembrane helix</keyword>
<dbReference type="InterPro" id="IPR047664">
    <property type="entry name" value="SWEET"/>
</dbReference>
<dbReference type="EMBL" id="EQ974117">
    <property type="protein sequence ID" value="EEF33348.1"/>
    <property type="molecule type" value="Genomic_DNA"/>
</dbReference>
<proteinExistence type="inferred from homology"/>
<evidence type="ECO:0000256" key="12">
    <source>
        <dbReference type="RuleBase" id="RU910715"/>
    </source>
</evidence>
<evidence type="ECO:0000256" key="7">
    <source>
        <dbReference type="ARBA" id="ARBA00022692"/>
    </source>
</evidence>
<keyword evidence="8" id="KW-0677">Repeat</keyword>
<keyword evidence="10" id="KW-0333">Golgi apparatus</keyword>
<evidence type="ECO:0000256" key="1">
    <source>
        <dbReference type="ARBA" id="ARBA00004651"/>
    </source>
</evidence>
<dbReference type="OrthoDB" id="409725at2759"/>
<evidence type="ECO:0000256" key="11">
    <source>
        <dbReference type="ARBA" id="ARBA00023136"/>
    </source>
</evidence>
<keyword evidence="7 12" id="KW-0812">Transmembrane</keyword>
<comment type="function">
    <text evidence="12">Mediates both low-affinity uptake and efflux of sugar across the membrane.</text>
</comment>
<organism evidence="13 14">
    <name type="scientific">Ricinus communis</name>
    <name type="common">Castor bean</name>
    <dbReference type="NCBI Taxonomy" id="3988"/>
    <lineage>
        <taxon>Eukaryota</taxon>
        <taxon>Viridiplantae</taxon>
        <taxon>Streptophyta</taxon>
        <taxon>Embryophyta</taxon>
        <taxon>Tracheophyta</taxon>
        <taxon>Spermatophyta</taxon>
        <taxon>Magnoliopsida</taxon>
        <taxon>eudicotyledons</taxon>
        <taxon>Gunneridae</taxon>
        <taxon>Pentapetalae</taxon>
        <taxon>rosids</taxon>
        <taxon>fabids</taxon>
        <taxon>Malpighiales</taxon>
        <taxon>Euphorbiaceae</taxon>
        <taxon>Acalyphoideae</taxon>
        <taxon>Acalypheae</taxon>
        <taxon>Ricinus</taxon>
    </lineage>
</organism>
<gene>
    <name evidence="13" type="ORF">RCOM_0046370</name>
</gene>
<protein>
    <recommendedName>
        <fullName evidence="12">Bidirectional sugar transporter SWEET</fullName>
    </recommendedName>
</protein>
<evidence type="ECO:0000256" key="3">
    <source>
        <dbReference type="ARBA" id="ARBA00007809"/>
    </source>
</evidence>
<dbReference type="InterPro" id="IPR004316">
    <property type="entry name" value="SWEET_rpt"/>
</dbReference>
<keyword evidence="11 12" id="KW-0472">Membrane</keyword>
<feature type="transmembrane region" description="Helical" evidence="12">
    <location>
        <begin position="133"/>
        <end position="155"/>
    </location>
</feature>
<feature type="transmembrane region" description="Helical" evidence="12">
    <location>
        <begin position="194"/>
        <end position="215"/>
    </location>
</feature>
<evidence type="ECO:0000256" key="10">
    <source>
        <dbReference type="ARBA" id="ARBA00023034"/>
    </source>
</evidence>
<sequence>MVIAKYSSNFVGIIGNTTSIGIFLLPAPTFYSMWKKQDIDQEFQFHPHLLKVQVCLLWIFYGLPVVKPDRLLIATCNGLGLVVELVYLATFCFCDRENKGRTLVALGLAGEVIFTAVIVVVTLLDFHTQDNRALLVGMFCVAFSVVMSSCGLGTMKKVIDTQDVESMPFNVSLANLANDCFWAAYALITTDHFVFFSYGIGALCSLAQLIVYACYYKPENDVLKLSKIHPSSG</sequence>